<evidence type="ECO:0000313" key="2">
    <source>
        <dbReference type="EMBL" id="KAL1116046.1"/>
    </source>
</evidence>
<dbReference type="AlphaFoldDB" id="A0ABD0XXQ7"/>
<dbReference type="EMBL" id="JBFDAA010000018">
    <property type="protein sequence ID" value="KAL1116046.1"/>
    <property type="molecule type" value="Genomic_DNA"/>
</dbReference>
<name>A0ABD0XXQ7_9HEMI</name>
<evidence type="ECO:0000313" key="3">
    <source>
        <dbReference type="Proteomes" id="UP001558652"/>
    </source>
</evidence>
<accession>A0ABD0XXQ7</accession>
<gene>
    <name evidence="2" type="ORF">AAG570_005541</name>
</gene>
<proteinExistence type="predicted"/>
<feature type="compositionally biased region" description="Basic and acidic residues" evidence="1">
    <location>
        <begin position="252"/>
        <end position="295"/>
    </location>
</feature>
<feature type="compositionally biased region" description="Acidic residues" evidence="1">
    <location>
        <begin position="189"/>
        <end position="201"/>
    </location>
</feature>
<comment type="caution">
    <text evidence="2">The sequence shown here is derived from an EMBL/GenBank/DDBJ whole genome shotgun (WGS) entry which is preliminary data.</text>
</comment>
<organism evidence="2 3">
    <name type="scientific">Ranatra chinensis</name>
    <dbReference type="NCBI Taxonomy" id="642074"/>
    <lineage>
        <taxon>Eukaryota</taxon>
        <taxon>Metazoa</taxon>
        <taxon>Ecdysozoa</taxon>
        <taxon>Arthropoda</taxon>
        <taxon>Hexapoda</taxon>
        <taxon>Insecta</taxon>
        <taxon>Pterygota</taxon>
        <taxon>Neoptera</taxon>
        <taxon>Paraneoptera</taxon>
        <taxon>Hemiptera</taxon>
        <taxon>Heteroptera</taxon>
        <taxon>Panheteroptera</taxon>
        <taxon>Nepomorpha</taxon>
        <taxon>Nepidae</taxon>
        <taxon>Ranatrinae</taxon>
        <taxon>Ranatra</taxon>
    </lineage>
</organism>
<evidence type="ECO:0000256" key="1">
    <source>
        <dbReference type="SAM" id="MobiDB-lite"/>
    </source>
</evidence>
<reference evidence="2 3" key="1">
    <citation type="submission" date="2024-07" db="EMBL/GenBank/DDBJ databases">
        <title>Chromosome-level genome assembly of the water stick insect Ranatra chinensis (Heteroptera: Nepidae).</title>
        <authorList>
            <person name="Liu X."/>
        </authorList>
    </citation>
    <scope>NUCLEOTIDE SEQUENCE [LARGE SCALE GENOMIC DNA]</scope>
    <source>
        <strain evidence="2">Cailab_2021Rc</strain>
        <tissue evidence="2">Muscle</tissue>
    </source>
</reference>
<keyword evidence="3" id="KW-1185">Reference proteome</keyword>
<protein>
    <submittedName>
        <fullName evidence="2">Uncharacterized protein</fullName>
    </submittedName>
</protein>
<feature type="region of interest" description="Disordered" evidence="1">
    <location>
        <begin position="232"/>
        <end position="329"/>
    </location>
</feature>
<sequence>MASKRRNVLREQEAGDNGNRYVQFAIFFLLGLDNKNMVCYVEADEWFKDWVASQGGETEIVNPGDDPEGQIMRVTLGRGVRAKRGGPRSGSSWSSNTKSEFSTHSIHAILIGGTHRDIELYLKGEGSLGPGSEYYAEVRRFFGAQTSKDTWRRRVKPAEESSGRLMDTAEVGQDSAQSSEPHSRPTEIDSGDIGDQEEGEDLGPVLGKLQLYNIHGKANYSTFVFNDAKNNPCVSEEGSGPKGKTSEGSSSQDKDNLQRDSDAEESDGHIFSHGQKSREDFGGARESQGEERRCWESILPMPFSGIPRRKRAEDNDSGEGEVAGRNRLRYSSPDQFCRMSVHGGLPKWQDIRSYSAASGAVVSVGERKRLLRVLESAAGGGVAADLPDSFGLVSDTVGKKVVPRVAKKSWPPDQPPGDQSNK</sequence>
<dbReference type="Proteomes" id="UP001558652">
    <property type="component" value="Unassembled WGS sequence"/>
</dbReference>
<feature type="compositionally biased region" description="Basic and acidic residues" evidence="1">
    <location>
        <begin position="149"/>
        <end position="162"/>
    </location>
</feature>
<feature type="region of interest" description="Disordered" evidence="1">
    <location>
        <begin position="149"/>
        <end position="201"/>
    </location>
</feature>